<evidence type="ECO:0000256" key="1">
    <source>
        <dbReference type="ARBA" id="ARBA00004370"/>
    </source>
</evidence>
<dbReference type="InterPro" id="IPR010920">
    <property type="entry name" value="LSM_dom_sf"/>
</dbReference>
<dbReference type="Pfam" id="PF00924">
    <property type="entry name" value="MS_channel_2nd"/>
    <property type="match status" value="1"/>
</dbReference>
<dbReference type="Gene3D" id="2.30.30.60">
    <property type="match status" value="1"/>
</dbReference>
<dbReference type="EMBL" id="JAAGVY010000022">
    <property type="protein sequence ID" value="NEN24244.1"/>
    <property type="molecule type" value="Genomic_DNA"/>
</dbReference>
<feature type="domain" description="Mechanosensitive ion channel MscS" evidence="6">
    <location>
        <begin position="123"/>
        <end position="190"/>
    </location>
</feature>
<evidence type="ECO:0000256" key="4">
    <source>
        <dbReference type="ARBA" id="ARBA00023136"/>
    </source>
</evidence>
<evidence type="ECO:0000256" key="5">
    <source>
        <dbReference type="SAM" id="Phobius"/>
    </source>
</evidence>
<evidence type="ECO:0000259" key="6">
    <source>
        <dbReference type="Pfam" id="PF00924"/>
    </source>
</evidence>
<reference evidence="7 8" key="1">
    <citation type="submission" date="2020-02" db="EMBL/GenBank/DDBJ databases">
        <title>Out from the shadows clarifying the taxonomy of the family Cryomorphaceae and related taxa by utilizing the GTDB taxonomic framework.</title>
        <authorList>
            <person name="Bowman J.P."/>
        </authorList>
    </citation>
    <scope>NUCLEOTIDE SEQUENCE [LARGE SCALE GENOMIC DNA]</scope>
    <source>
        <strain evidence="7 8">QSSC 1-22</strain>
    </source>
</reference>
<dbReference type="PANTHER" id="PTHR30566:SF5">
    <property type="entry name" value="MECHANOSENSITIVE ION CHANNEL PROTEIN 1, MITOCHONDRIAL-RELATED"/>
    <property type="match status" value="1"/>
</dbReference>
<evidence type="ECO:0000256" key="2">
    <source>
        <dbReference type="ARBA" id="ARBA00022692"/>
    </source>
</evidence>
<keyword evidence="8" id="KW-1185">Reference proteome</keyword>
<proteinExistence type="predicted"/>
<feature type="transmembrane region" description="Helical" evidence="5">
    <location>
        <begin position="36"/>
        <end position="61"/>
    </location>
</feature>
<dbReference type="RefSeq" id="WP_163285637.1">
    <property type="nucleotide sequence ID" value="NZ_JAAGVY010000022.1"/>
</dbReference>
<dbReference type="SUPFAM" id="SSF50182">
    <property type="entry name" value="Sm-like ribonucleoproteins"/>
    <property type="match status" value="1"/>
</dbReference>
<dbReference type="GO" id="GO:0008381">
    <property type="term" value="F:mechanosensitive monoatomic ion channel activity"/>
    <property type="evidence" value="ECO:0007669"/>
    <property type="project" value="UniProtKB-ARBA"/>
</dbReference>
<dbReference type="InterPro" id="IPR023408">
    <property type="entry name" value="MscS_beta-dom_sf"/>
</dbReference>
<comment type="caution">
    <text evidence="7">The sequence shown here is derived from an EMBL/GenBank/DDBJ whole genome shotgun (WGS) entry which is preliminary data.</text>
</comment>
<keyword evidence="4 5" id="KW-0472">Membrane</keyword>
<accession>A0A7K3WRY3</accession>
<gene>
    <name evidence="7" type="ORF">G3O08_12095</name>
</gene>
<comment type="subcellular location">
    <subcellularLocation>
        <location evidence="1">Membrane</location>
    </subcellularLocation>
</comment>
<evidence type="ECO:0000313" key="8">
    <source>
        <dbReference type="Proteomes" id="UP000486602"/>
    </source>
</evidence>
<dbReference type="Proteomes" id="UP000486602">
    <property type="component" value="Unassembled WGS sequence"/>
</dbReference>
<name>A0A7K3WRY3_9FLAO</name>
<keyword evidence="3 5" id="KW-1133">Transmembrane helix</keyword>
<protein>
    <submittedName>
        <fullName evidence="7">Mechanosensitive ion channel</fullName>
    </submittedName>
</protein>
<evidence type="ECO:0000313" key="7">
    <source>
        <dbReference type="EMBL" id="NEN24244.1"/>
    </source>
</evidence>
<organism evidence="7 8">
    <name type="scientific">Cryomorpha ignava</name>
    <dbReference type="NCBI Taxonomy" id="101383"/>
    <lineage>
        <taxon>Bacteria</taxon>
        <taxon>Pseudomonadati</taxon>
        <taxon>Bacteroidota</taxon>
        <taxon>Flavobacteriia</taxon>
        <taxon>Flavobacteriales</taxon>
        <taxon>Cryomorphaceae</taxon>
        <taxon>Cryomorpha</taxon>
    </lineage>
</organism>
<dbReference type="Gene3D" id="1.10.287.1260">
    <property type="match status" value="1"/>
</dbReference>
<evidence type="ECO:0000256" key="3">
    <source>
        <dbReference type="ARBA" id="ARBA00022989"/>
    </source>
</evidence>
<dbReference type="AlphaFoldDB" id="A0A7K3WRY3"/>
<feature type="transmembrane region" description="Helical" evidence="5">
    <location>
        <begin position="7"/>
        <end position="24"/>
    </location>
</feature>
<keyword evidence="2 5" id="KW-0812">Transmembrane</keyword>
<dbReference type="GO" id="GO:0016020">
    <property type="term" value="C:membrane"/>
    <property type="evidence" value="ECO:0007669"/>
    <property type="project" value="UniProtKB-SubCell"/>
</dbReference>
<dbReference type="InterPro" id="IPR006685">
    <property type="entry name" value="MscS_channel_2nd"/>
</dbReference>
<feature type="transmembrane region" description="Helical" evidence="5">
    <location>
        <begin position="82"/>
        <end position="100"/>
    </location>
</feature>
<dbReference type="PANTHER" id="PTHR30566">
    <property type="entry name" value="YNAI-RELATED MECHANOSENSITIVE ION CHANNEL"/>
    <property type="match status" value="1"/>
</dbReference>
<sequence length="289" mass="33700">MLKKPGVIFQIILFAIIIYLRYFNQTVEDILDRNPMIYALMAFLIFYLFIKLLSIVIIAYYARRNNKPFKKKDNVHFGIENIANILIAFGFIGFVLRLFGVDPFEIITSATIVAAAIALVTRDYIADFLSGIYLSFSNTFGIGDYVKLDNHKGRIIEIGMLKIKILNDDDDLVIMPNFKVYFNEIINYTRRDARIMSIDFQVGLKNVISIEELEKDLIRTLEGFSEYIMSKSYNLKVVEMKADHLEMKFQYKLKNIDPLLQREIRKKTMREVFNYISVRSQKREGNSTA</sequence>